<dbReference type="Gene3D" id="2.40.170.20">
    <property type="entry name" value="TonB-dependent receptor, beta-barrel domain"/>
    <property type="match status" value="2"/>
</dbReference>
<gene>
    <name evidence="8" type="ORF">PYK22_00028</name>
</gene>
<proteinExistence type="predicted"/>
<keyword evidence="9" id="KW-1185">Reference proteome</keyword>
<evidence type="ECO:0000256" key="4">
    <source>
        <dbReference type="ARBA" id="ARBA00022692"/>
    </source>
</evidence>
<evidence type="ECO:0000256" key="5">
    <source>
        <dbReference type="ARBA" id="ARBA00023136"/>
    </source>
</evidence>
<keyword evidence="5" id="KW-0472">Membrane</keyword>
<dbReference type="Proteomes" id="UP000031518">
    <property type="component" value="Unassembled WGS sequence"/>
</dbReference>
<protein>
    <submittedName>
        <fullName evidence="8">Protocatechuate 3,4-dioxygenase beta subunit</fullName>
    </submittedName>
</protein>
<dbReference type="PROSITE" id="PS51257">
    <property type="entry name" value="PROKAR_LIPOPROTEIN"/>
    <property type="match status" value="1"/>
</dbReference>
<feature type="domain" description="TonB-dependent transporter Oar-like beta-barrel" evidence="7">
    <location>
        <begin position="244"/>
        <end position="1205"/>
    </location>
</feature>
<evidence type="ECO:0000256" key="2">
    <source>
        <dbReference type="ARBA" id="ARBA00022448"/>
    </source>
</evidence>
<dbReference type="GO" id="GO:0030246">
    <property type="term" value="F:carbohydrate binding"/>
    <property type="evidence" value="ECO:0007669"/>
    <property type="project" value="InterPro"/>
</dbReference>
<keyword evidence="6" id="KW-0998">Cell outer membrane</keyword>
<dbReference type="InterPro" id="IPR039426">
    <property type="entry name" value="TonB-dep_rcpt-like"/>
</dbReference>
<evidence type="ECO:0000259" key="7">
    <source>
        <dbReference type="Pfam" id="PF25183"/>
    </source>
</evidence>
<sequence>MFRRRFSSIFLIALLLGFGCFELSAQEFRGSITGRVTDPNGALIPGATVTLKNTETNVELSTTTNADGVYTFPLVQPGRYTLTVTAQGFNTAVREGIEVRVADRLTIDVEMQVGVAATVTTVATEEALETGSVSTGLVIQNRQVSELPLVEGTAYQLATLTPGVVYTGNPMFMGPTSNGNLAAFRANGGIGPNQVTLDGSPNYAFDGGVGFSPPSDAVQEFKVQTNSFDAQQGYTASATVNVALKSGTNDLHGSLWYFDRNRSRTANNFFSNRSGQPRPERTYHRFGGVLNGPVFFPRFGEGGPFWYDGRNRTFFLFSYERLKDNVAEPQLFTVPTLKMRQGDFSELIVNRNNIADSRNTVIYNPFSARQSGNIVVRSSFGCDVPANTPVPSNCNIIPANLINPIAAALIRYYPLPNVPGTANGTQNNYFSNVMRHQNYRAWLIRLDHKISQNQSLFGKYYHSFNPEDRYDWAGVVNGFPITRGFEYRTNDGGNLGYTATLSPTTVFDLRLSLNRFVQERRPAATFDPSTLGFSSQALAAFRGYQYIPFIMIRNLDATRPIRSDLGSQRSDWNAGRLRPFYMGSVQPTVTKLFGNHATKFGYDLRVLRENFAYNGYQAGRYFFDGTYTSPASNSSSTLRNAFGRDIAAFLLGVPSAGSGSTASQIDNPIAYSVQSVYHGFFFQDDWRVTPRLTLNLGLRYDLEGGLTERYNRIVRGFDLTTPSPIEAQVVAAYTALYNANPSNFQVPPDQFHVRGGYTYADDQHRAAWNTDTSTWQPRIGVSYLINDKTVVRGGFGIFVAPHQIETPNQVGYAWSTPFVPTNNNGLSFIANLTNPFPSGLQQTPGSSLGLLTNVGLAAGTSDSPIFPVDRKNAKFARAVAGVQRELPGQLIVEATFVAAWGYDLPVSKELNFVPRQYLGSDPTSDAAANAFLSQSVPNPFRGLVPGSPLNTATTIPRWQLLLPYPQFTDLWIQQYNGSNRYKALQLQAAKRFSRDLSFNVTYTRSRLREKVSYLNPSDTQLEDRISPDDRPNRFTLAVVYRLPIGRGQRFGSEMNRVLDLVIGGWQLNGTYEWQSGEPFLLTQPLYYADLNRLRQIKSRVGEDDGQGHKYGVDIPAFDTSGFVRLSSFGLRNVPSTLDNLRNQPFLNVNLSLSKNFNFSENKRLQIRVEALNAFNYVYFSAINLDPNNASFGLTTGQRNLPRDVQLGAKFIF</sequence>
<keyword evidence="3" id="KW-1134">Transmembrane beta strand</keyword>
<keyword evidence="8" id="KW-0560">Oxidoreductase</keyword>
<name>A0A0B6WSQ5_9BACT</name>
<dbReference type="Pfam" id="PF13620">
    <property type="entry name" value="CarboxypepD_reg"/>
    <property type="match status" value="1"/>
</dbReference>
<keyword evidence="2" id="KW-0813">Transport</keyword>
<dbReference type="SUPFAM" id="SSF49452">
    <property type="entry name" value="Starch-binding domain-like"/>
    <property type="match status" value="1"/>
</dbReference>
<organism evidence="8 9">
    <name type="scientific">Pyrinomonas methylaliphatogenes</name>
    <dbReference type="NCBI Taxonomy" id="454194"/>
    <lineage>
        <taxon>Bacteria</taxon>
        <taxon>Pseudomonadati</taxon>
        <taxon>Acidobacteriota</taxon>
        <taxon>Blastocatellia</taxon>
        <taxon>Blastocatellales</taxon>
        <taxon>Pyrinomonadaceae</taxon>
        <taxon>Pyrinomonas</taxon>
    </lineage>
</organism>
<dbReference type="RefSeq" id="WP_041973007.1">
    <property type="nucleotide sequence ID" value="NZ_CBXV010000001.1"/>
</dbReference>
<comment type="subcellular location">
    <subcellularLocation>
        <location evidence="1">Cell outer membrane</location>
        <topology evidence="1">Multi-pass membrane protein</topology>
    </subcellularLocation>
</comment>
<dbReference type="AlphaFoldDB" id="A0A0B6WSQ5"/>
<evidence type="ECO:0000256" key="3">
    <source>
        <dbReference type="ARBA" id="ARBA00022452"/>
    </source>
</evidence>
<evidence type="ECO:0000313" key="9">
    <source>
        <dbReference type="Proteomes" id="UP000031518"/>
    </source>
</evidence>
<dbReference type="PANTHER" id="PTHR30069:SF46">
    <property type="entry name" value="OAR PROTEIN"/>
    <property type="match status" value="1"/>
</dbReference>
<dbReference type="GO" id="GO:0051213">
    <property type="term" value="F:dioxygenase activity"/>
    <property type="evidence" value="ECO:0007669"/>
    <property type="project" value="UniProtKB-KW"/>
</dbReference>
<dbReference type="InterPro" id="IPR013784">
    <property type="entry name" value="Carb-bd-like_fold"/>
</dbReference>
<accession>A0A0B6WSQ5</accession>
<dbReference type="GO" id="GO:0044718">
    <property type="term" value="P:siderophore transmembrane transport"/>
    <property type="evidence" value="ECO:0007669"/>
    <property type="project" value="TreeGrafter"/>
</dbReference>
<dbReference type="GO" id="GO:0015344">
    <property type="term" value="F:siderophore uptake transmembrane transporter activity"/>
    <property type="evidence" value="ECO:0007669"/>
    <property type="project" value="TreeGrafter"/>
</dbReference>
<reference evidence="8 9" key="2">
    <citation type="submission" date="2015-01" db="EMBL/GenBank/DDBJ databases">
        <title>Complete genome sequence of Pyrinomonas methylaliphatogenes type strain K22T.</title>
        <authorList>
            <person name="Lee K.C.Y."/>
            <person name="Power J.F."/>
            <person name="Dunfield P.F."/>
            <person name="Morgan X.C."/>
            <person name="Huttenhower C."/>
            <person name="Stott M.B."/>
        </authorList>
    </citation>
    <scope>NUCLEOTIDE SEQUENCE [LARGE SCALE GENOMIC DNA]</scope>
    <source>
        <strain evidence="8 9">K22</strain>
    </source>
</reference>
<keyword evidence="4" id="KW-0812">Transmembrane</keyword>
<evidence type="ECO:0000256" key="1">
    <source>
        <dbReference type="ARBA" id="ARBA00004571"/>
    </source>
</evidence>
<dbReference type="SUPFAM" id="SSF56935">
    <property type="entry name" value="Porins"/>
    <property type="match status" value="1"/>
</dbReference>
<dbReference type="OrthoDB" id="97893at2"/>
<dbReference type="InterPro" id="IPR057601">
    <property type="entry name" value="Oar-like_b-barrel"/>
</dbReference>
<dbReference type="GO" id="GO:0009279">
    <property type="term" value="C:cell outer membrane"/>
    <property type="evidence" value="ECO:0007669"/>
    <property type="project" value="UniProtKB-SubCell"/>
</dbReference>
<reference evidence="8 9" key="1">
    <citation type="submission" date="2013-12" db="EMBL/GenBank/DDBJ databases">
        <authorList>
            <person name="Stott M."/>
        </authorList>
    </citation>
    <scope>NUCLEOTIDE SEQUENCE [LARGE SCALE GENOMIC DNA]</scope>
    <source>
        <strain evidence="8 9">K22</strain>
    </source>
</reference>
<dbReference type="PANTHER" id="PTHR30069">
    <property type="entry name" value="TONB-DEPENDENT OUTER MEMBRANE RECEPTOR"/>
    <property type="match status" value="1"/>
</dbReference>
<evidence type="ECO:0000256" key="6">
    <source>
        <dbReference type="ARBA" id="ARBA00023237"/>
    </source>
</evidence>
<dbReference type="InterPro" id="IPR036942">
    <property type="entry name" value="Beta-barrel_TonB_sf"/>
</dbReference>
<dbReference type="Gene3D" id="2.60.40.1120">
    <property type="entry name" value="Carboxypeptidase-like, regulatory domain"/>
    <property type="match status" value="1"/>
</dbReference>
<evidence type="ECO:0000313" key="8">
    <source>
        <dbReference type="EMBL" id="CDM64036.1"/>
    </source>
</evidence>
<dbReference type="Pfam" id="PF25183">
    <property type="entry name" value="OMP_b-brl_4"/>
    <property type="match status" value="1"/>
</dbReference>
<keyword evidence="8" id="KW-0223">Dioxygenase</keyword>
<dbReference type="EMBL" id="CBXV010000001">
    <property type="protein sequence ID" value="CDM64036.1"/>
    <property type="molecule type" value="Genomic_DNA"/>
</dbReference>
<dbReference type="STRING" id="454194.PYK22_00028"/>